<feature type="transmembrane region" description="Helical" evidence="1">
    <location>
        <begin position="45"/>
        <end position="65"/>
    </location>
</feature>
<proteinExistence type="predicted"/>
<dbReference type="RefSeq" id="WP_080919545.1">
    <property type="nucleotide sequence ID" value="NZ_MDET01000013.1"/>
</dbReference>
<dbReference type="OrthoDB" id="9807591at2"/>
<keyword evidence="1" id="KW-0812">Transmembrane</keyword>
<gene>
    <name evidence="3" type="ORF">BFN67_16705</name>
</gene>
<dbReference type="EMBL" id="MDET01000013">
    <property type="protein sequence ID" value="OQM75624.1"/>
    <property type="molecule type" value="Genomic_DNA"/>
</dbReference>
<accession>A0A1V8RR74</accession>
<feature type="domain" description="Heparan-alpha-glucosaminide N-acetyltransferase catalytic" evidence="2">
    <location>
        <begin position="3"/>
        <end position="94"/>
    </location>
</feature>
<reference evidence="3 4" key="1">
    <citation type="journal article" date="2016" name="Int. J. Syst. Evol. Microbiol.">
        <title>Pseudaminobacter manganicus sp. nov., isolated from sludge of a manganese mine.</title>
        <authorList>
            <person name="Li J."/>
            <person name="Huang J."/>
            <person name="Liao S."/>
            <person name="Wang G."/>
        </authorList>
    </citation>
    <scope>NUCLEOTIDE SEQUENCE [LARGE SCALE GENOMIC DNA]</scope>
    <source>
        <strain evidence="3 4">JH-7</strain>
    </source>
</reference>
<keyword evidence="1" id="KW-1133">Transmembrane helix</keyword>
<organism evidence="3 4">
    <name type="scientific">Manganibacter manganicus</name>
    <dbReference type="NCBI Taxonomy" id="1873176"/>
    <lineage>
        <taxon>Bacteria</taxon>
        <taxon>Pseudomonadati</taxon>
        <taxon>Pseudomonadota</taxon>
        <taxon>Alphaproteobacteria</taxon>
        <taxon>Hyphomicrobiales</taxon>
        <taxon>Phyllobacteriaceae</taxon>
        <taxon>Manganibacter</taxon>
    </lineage>
</organism>
<protein>
    <recommendedName>
        <fullName evidence="2">Heparan-alpha-glucosaminide N-acetyltransferase catalytic domain-containing protein</fullName>
    </recommendedName>
</protein>
<sequence>MPRIEAIDLARGVAMGAMAAFHFAWDLEYFGYAPVGMTREPRWTLFARSIASAFLFLVGVGLFLAHRRGLRARSFLKRLTKVAGAAFLVSAVTCESGGAKFVHGSGGIIPLRAA</sequence>
<dbReference type="STRING" id="1873176.BFN67_16705"/>
<dbReference type="InterPro" id="IPR012429">
    <property type="entry name" value="HGSNAT_cat"/>
</dbReference>
<keyword evidence="4" id="KW-1185">Reference proteome</keyword>
<keyword evidence="1" id="KW-0472">Membrane</keyword>
<evidence type="ECO:0000313" key="3">
    <source>
        <dbReference type="EMBL" id="OQM75624.1"/>
    </source>
</evidence>
<feature type="transmembrane region" description="Helical" evidence="1">
    <location>
        <begin position="7"/>
        <end position="25"/>
    </location>
</feature>
<evidence type="ECO:0000259" key="2">
    <source>
        <dbReference type="Pfam" id="PF07786"/>
    </source>
</evidence>
<dbReference type="Proteomes" id="UP000191905">
    <property type="component" value="Unassembled WGS sequence"/>
</dbReference>
<evidence type="ECO:0000313" key="4">
    <source>
        <dbReference type="Proteomes" id="UP000191905"/>
    </source>
</evidence>
<dbReference type="AlphaFoldDB" id="A0A1V8RR74"/>
<evidence type="ECO:0000256" key="1">
    <source>
        <dbReference type="SAM" id="Phobius"/>
    </source>
</evidence>
<name>A0A1V8RR74_9HYPH</name>
<dbReference type="Pfam" id="PF07786">
    <property type="entry name" value="HGSNAT_cat"/>
    <property type="match status" value="1"/>
</dbReference>
<comment type="caution">
    <text evidence="3">The sequence shown here is derived from an EMBL/GenBank/DDBJ whole genome shotgun (WGS) entry which is preliminary data.</text>
</comment>